<name>A0A1C7MF50_GRIFR</name>
<evidence type="ECO:0000256" key="1">
    <source>
        <dbReference type="SAM" id="Phobius"/>
    </source>
</evidence>
<dbReference type="EMBL" id="LUGG01000004">
    <property type="protein sequence ID" value="OBZ75490.1"/>
    <property type="molecule type" value="Genomic_DNA"/>
</dbReference>
<gene>
    <name evidence="2" type="ORF">A0H81_04705</name>
</gene>
<reference evidence="2 3" key="1">
    <citation type="submission" date="2016-03" db="EMBL/GenBank/DDBJ databases">
        <title>Whole genome sequencing of Grifola frondosa 9006-11.</title>
        <authorList>
            <person name="Min B."/>
            <person name="Park H."/>
            <person name="Kim J.-G."/>
            <person name="Cho H."/>
            <person name="Oh Y.-L."/>
            <person name="Kong W.-S."/>
            <person name="Choi I.-G."/>
        </authorList>
    </citation>
    <scope>NUCLEOTIDE SEQUENCE [LARGE SCALE GENOMIC DNA]</scope>
    <source>
        <strain evidence="2 3">9006-11</strain>
    </source>
</reference>
<accession>A0A1C7MF50</accession>
<evidence type="ECO:0000313" key="3">
    <source>
        <dbReference type="Proteomes" id="UP000092993"/>
    </source>
</evidence>
<dbReference type="Proteomes" id="UP000092993">
    <property type="component" value="Unassembled WGS sequence"/>
</dbReference>
<evidence type="ECO:0000313" key="2">
    <source>
        <dbReference type="EMBL" id="OBZ75490.1"/>
    </source>
</evidence>
<organism evidence="2 3">
    <name type="scientific">Grifola frondosa</name>
    <name type="common">Maitake</name>
    <name type="synonym">Polyporus frondosus</name>
    <dbReference type="NCBI Taxonomy" id="5627"/>
    <lineage>
        <taxon>Eukaryota</taxon>
        <taxon>Fungi</taxon>
        <taxon>Dikarya</taxon>
        <taxon>Basidiomycota</taxon>
        <taxon>Agaricomycotina</taxon>
        <taxon>Agaricomycetes</taxon>
        <taxon>Polyporales</taxon>
        <taxon>Grifolaceae</taxon>
        <taxon>Grifola</taxon>
    </lineage>
</organism>
<keyword evidence="3" id="KW-1185">Reference proteome</keyword>
<proteinExistence type="predicted"/>
<sequence>MELNGGSVDPVLSFATALTADFIIAVSLCWLLGRHRTGFQRTDSIYGLDTVQRQHLRPHDVNLPPSASVPNNTHSHLRLLLPHHRTSPPLLLSLSLTRNTHSSSRCPTTSFISPSTRDAQMYLPTFNPLSLSFDGCSHVPYSVPQFLLATLNMRKHVHKSVQRTVMSIPLSAISGTHTVASADSVGKLQYGDTHEEQVLHVQIQMTVDKKTDSVTNINV</sequence>
<protein>
    <submittedName>
        <fullName evidence="2">Uncharacterized protein</fullName>
    </submittedName>
</protein>
<feature type="transmembrane region" description="Helical" evidence="1">
    <location>
        <begin position="12"/>
        <end position="32"/>
    </location>
</feature>
<dbReference type="AlphaFoldDB" id="A0A1C7MF50"/>
<keyword evidence="1" id="KW-0472">Membrane</keyword>
<keyword evidence="1" id="KW-0812">Transmembrane</keyword>
<comment type="caution">
    <text evidence="2">The sequence shown here is derived from an EMBL/GenBank/DDBJ whole genome shotgun (WGS) entry which is preliminary data.</text>
</comment>
<keyword evidence="1" id="KW-1133">Transmembrane helix</keyword>